<reference evidence="1" key="1">
    <citation type="submission" date="2018-05" db="EMBL/GenBank/DDBJ databases">
        <authorList>
            <person name="Lanie J.A."/>
            <person name="Ng W.-L."/>
            <person name="Kazmierczak K.M."/>
            <person name="Andrzejewski T.M."/>
            <person name="Davidsen T.M."/>
            <person name="Wayne K.J."/>
            <person name="Tettelin H."/>
            <person name="Glass J.I."/>
            <person name="Rusch D."/>
            <person name="Podicherti R."/>
            <person name="Tsui H.-C.T."/>
            <person name="Winkler M.E."/>
        </authorList>
    </citation>
    <scope>NUCLEOTIDE SEQUENCE</scope>
</reference>
<proteinExistence type="predicted"/>
<organism evidence="1">
    <name type="scientific">marine metagenome</name>
    <dbReference type="NCBI Taxonomy" id="408172"/>
    <lineage>
        <taxon>unclassified sequences</taxon>
        <taxon>metagenomes</taxon>
        <taxon>ecological metagenomes</taxon>
    </lineage>
</organism>
<sequence length="30" mass="3602">MLMCVHESKNYYYSIFSLTNGVWLSNDKEE</sequence>
<gene>
    <name evidence="1" type="ORF">METZ01_LOCUS370404</name>
</gene>
<name>A0A382T5X1_9ZZZZ</name>
<accession>A0A382T5X1</accession>
<dbReference type="AlphaFoldDB" id="A0A382T5X1"/>
<protein>
    <submittedName>
        <fullName evidence="1">Uncharacterized protein</fullName>
    </submittedName>
</protein>
<evidence type="ECO:0000313" key="1">
    <source>
        <dbReference type="EMBL" id="SVD17550.1"/>
    </source>
</evidence>
<dbReference type="EMBL" id="UINC01134177">
    <property type="protein sequence ID" value="SVD17550.1"/>
    <property type="molecule type" value="Genomic_DNA"/>
</dbReference>
<feature type="non-terminal residue" evidence="1">
    <location>
        <position position="30"/>
    </location>
</feature>